<sequence>MLFSSILLSLAFGHVFADAGDDDDLMSFVTLPKVRALKFDVTYYDRDAVAPGYWFVAPYGIIEPEVPTKQWIPYQVGPYIYDGDGVLIWAGSPMFDNRNAFDFKAANNIDGEPHVSFILQHQYNDDGTDKGFGYVLDQHFEQKYKVGVVNDLSAFNMHEFNILDGGESALACSYKSQYTDLSALGRPDDHSWIVAGGILELDTKTGEVLFEWSSFNNVLVDESVKIYQNSYPSDRPGWDYIHVNSVDKNSVGDYLLSARFMNSIYYISKEGEIVWRLGGKQSDFEMDFTFSKQHHANFIESNGTHHVISFLNNASDEAENEEDVSSALYVEIDTAASPMTAKVIKRIERPDGGLTRLRGNVQTLPNNNTFVGWSESGYHSEHDPDGNLLMEAKFVSTRLSSYRSYKFPFTGRPNTPPDVVSSVYGTDEEDLTTIFHVSWNGATDIASWNFYARSEEGGDAVSIGNTTKTDFETMYIADGYLDWVSAEAVDKDGNVLGTSEVQRTQTPSDWQLAGFQGEDQPIPGDPSTMHLTKEREDDVGDAEEAEHMEDMEDMDMDMDMNAEESHIDPEEAAKAVVKAYEMVRGVGGLLIFILMAGSLGGILAGVYYHIRRRRAQAYYEVPSDEAERQPMAST</sequence>
<keyword evidence="5" id="KW-1185">Reference proteome</keyword>
<dbReference type="RefSeq" id="XP_040701584.1">
    <property type="nucleotide sequence ID" value="XM_040839892.1"/>
</dbReference>
<evidence type="ECO:0000313" key="4">
    <source>
        <dbReference type="EMBL" id="OJJ57778.1"/>
    </source>
</evidence>
<keyword evidence="2" id="KW-0472">Membrane</keyword>
<dbReference type="GeneID" id="63755965"/>
<dbReference type="STRING" id="1036612.A0A1L9TEC5"/>
<dbReference type="PANTHER" id="PTHR35340">
    <property type="entry name" value="PQQ ENZYME REPEAT PROTEIN-RELATED"/>
    <property type="match status" value="1"/>
</dbReference>
<evidence type="ECO:0000256" key="1">
    <source>
        <dbReference type="SAM" id="MobiDB-lite"/>
    </source>
</evidence>
<dbReference type="EMBL" id="KV878588">
    <property type="protein sequence ID" value="OJJ57778.1"/>
    <property type="molecule type" value="Genomic_DNA"/>
</dbReference>
<keyword evidence="2" id="KW-0812">Transmembrane</keyword>
<name>A0A1L9TEC5_9EURO</name>
<reference evidence="5" key="1">
    <citation type="journal article" date="2017" name="Genome Biol.">
        <title>Comparative genomics reveals high biological diversity and specific adaptations in the industrially and medically important fungal genus Aspergillus.</title>
        <authorList>
            <person name="de Vries R.P."/>
            <person name="Riley R."/>
            <person name="Wiebenga A."/>
            <person name="Aguilar-Osorio G."/>
            <person name="Amillis S."/>
            <person name="Uchima C.A."/>
            <person name="Anderluh G."/>
            <person name="Asadollahi M."/>
            <person name="Askin M."/>
            <person name="Barry K."/>
            <person name="Battaglia E."/>
            <person name="Bayram O."/>
            <person name="Benocci T."/>
            <person name="Braus-Stromeyer S.A."/>
            <person name="Caldana C."/>
            <person name="Canovas D."/>
            <person name="Cerqueira G.C."/>
            <person name="Chen F."/>
            <person name="Chen W."/>
            <person name="Choi C."/>
            <person name="Clum A."/>
            <person name="Dos Santos R.A."/>
            <person name="Damasio A.R."/>
            <person name="Diallinas G."/>
            <person name="Emri T."/>
            <person name="Fekete E."/>
            <person name="Flipphi M."/>
            <person name="Freyberg S."/>
            <person name="Gallo A."/>
            <person name="Gournas C."/>
            <person name="Habgood R."/>
            <person name="Hainaut M."/>
            <person name="Harispe M.L."/>
            <person name="Henrissat B."/>
            <person name="Hilden K.S."/>
            <person name="Hope R."/>
            <person name="Hossain A."/>
            <person name="Karabika E."/>
            <person name="Karaffa L."/>
            <person name="Karanyi Z."/>
            <person name="Krasevec N."/>
            <person name="Kuo A."/>
            <person name="Kusch H."/>
            <person name="LaButti K."/>
            <person name="Lagendijk E.L."/>
            <person name="Lapidus A."/>
            <person name="Levasseur A."/>
            <person name="Lindquist E."/>
            <person name="Lipzen A."/>
            <person name="Logrieco A.F."/>
            <person name="MacCabe A."/>
            <person name="Maekelae M.R."/>
            <person name="Malavazi I."/>
            <person name="Melin P."/>
            <person name="Meyer V."/>
            <person name="Mielnichuk N."/>
            <person name="Miskei M."/>
            <person name="Molnar A.P."/>
            <person name="Mule G."/>
            <person name="Ngan C.Y."/>
            <person name="Orejas M."/>
            <person name="Orosz E."/>
            <person name="Ouedraogo J.P."/>
            <person name="Overkamp K.M."/>
            <person name="Park H.-S."/>
            <person name="Perrone G."/>
            <person name="Piumi F."/>
            <person name="Punt P.J."/>
            <person name="Ram A.F."/>
            <person name="Ramon A."/>
            <person name="Rauscher S."/>
            <person name="Record E."/>
            <person name="Riano-Pachon D.M."/>
            <person name="Robert V."/>
            <person name="Roehrig J."/>
            <person name="Ruller R."/>
            <person name="Salamov A."/>
            <person name="Salih N.S."/>
            <person name="Samson R.A."/>
            <person name="Sandor E."/>
            <person name="Sanguinetti M."/>
            <person name="Schuetze T."/>
            <person name="Sepcic K."/>
            <person name="Shelest E."/>
            <person name="Sherlock G."/>
            <person name="Sophianopoulou V."/>
            <person name="Squina F.M."/>
            <person name="Sun H."/>
            <person name="Susca A."/>
            <person name="Todd R.B."/>
            <person name="Tsang A."/>
            <person name="Unkles S.E."/>
            <person name="van de Wiele N."/>
            <person name="van Rossen-Uffink D."/>
            <person name="Oliveira J.V."/>
            <person name="Vesth T.C."/>
            <person name="Visser J."/>
            <person name="Yu J.-H."/>
            <person name="Zhou M."/>
            <person name="Andersen M.R."/>
            <person name="Archer D.B."/>
            <person name="Baker S.E."/>
            <person name="Benoit I."/>
            <person name="Brakhage A.A."/>
            <person name="Braus G.H."/>
            <person name="Fischer R."/>
            <person name="Frisvad J.C."/>
            <person name="Goldman G.H."/>
            <person name="Houbraken J."/>
            <person name="Oakley B."/>
            <person name="Pocsi I."/>
            <person name="Scazzocchio C."/>
            <person name="Seiboth B."/>
            <person name="vanKuyk P.A."/>
            <person name="Wortman J."/>
            <person name="Dyer P.S."/>
            <person name="Grigoriev I.V."/>
        </authorList>
    </citation>
    <scope>NUCLEOTIDE SEQUENCE [LARGE SCALE GENOMIC DNA]</scope>
    <source>
        <strain evidence="5">CBS 593.65</strain>
    </source>
</reference>
<feature type="signal peptide" evidence="3">
    <location>
        <begin position="1"/>
        <end position="17"/>
    </location>
</feature>
<feature type="region of interest" description="Disordered" evidence="1">
    <location>
        <begin position="514"/>
        <end position="543"/>
    </location>
</feature>
<evidence type="ECO:0008006" key="6">
    <source>
        <dbReference type="Google" id="ProtNLM"/>
    </source>
</evidence>
<keyword evidence="2" id="KW-1133">Transmembrane helix</keyword>
<evidence type="ECO:0000256" key="2">
    <source>
        <dbReference type="SAM" id="Phobius"/>
    </source>
</evidence>
<dbReference type="Pfam" id="PF14269">
    <property type="entry name" value="Arylsulfotran_2"/>
    <property type="match status" value="1"/>
</dbReference>
<dbReference type="PANTHER" id="PTHR35340:SF8">
    <property type="entry name" value="ASST-DOMAIN-CONTAINING PROTEIN"/>
    <property type="match status" value="1"/>
</dbReference>
<dbReference type="AlphaFoldDB" id="A0A1L9TEC5"/>
<dbReference type="Proteomes" id="UP000184356">
    <property type="component" value="Unassembled WGS sequence"/>
</dbReference>
<proteinExistence type="predicted"/>
<dbReference type="VEuPathDB" id="FungiDB:ASPSYDRAFT_1084246"/>
<accession>A0A1L9TEC5</accession>
<keyword evidence="3" id="KW-0732">Signal</keyword>
<protein>
    <recommendedName>
        <fullName evidence="6">ASST-domain-containing protein</fullName>
    </recommendedName>
</protein>
<evidence type="ECO:0000256" key="3">
    <source>
        <dbReference type="SAM" id="SignalP"/>
    </source>
</evidence>
<feature type="chain" id="PRO_5012544260" description="ASST-domain-containing protein" evidence="3">
    <location>
        <begin position="18"/>
        <end position="634"/>
    </location>
</feature>
<gene>
    <name evidence="4" type="ORF">ASPSYDRAFT_1084246</name>
</gene>
<dbReference type="InterPro" id="IPR039535">
    <property type="entry name" value="ASST-like"/>
</dbReference>
<dbReference type="InterPro" id="IPR053143">
    <property type="entry name" value="Arylsulfate_ST"/>
</dbReference>
<feature type="transmembrane region" description="Helical" evidence="2">
    <location>
        <begin position="586"/>
        <end position="608"/>
    </location>
</feature>
<evidence type="ECO:0000313" key="5">
    <source>
        <dbReference type="Proteomes" id="UP000184356"/>
    </source>
</evidence>
<organism evidence="4 5">
    <name type="scientific">Aspergillus sydowii CBS 593.65</name>
    <dbReference type="NCBI Taxonomy" id="1036612"/>
    <lineage>
        <taxon>Eukaryota</taxon>
        <taxon>Fungi</taxon>
        <taxon>Dikarya</taxon>
        <taxon>Ascomycota</taxon>
        <taxon>Pezizomycotina</taxon>
        <taxon>Eurotiomycetes</taxon>
        <taxon>Eurotiomycetidae</taxon>
        <taxon>Eurotiales</taxon>
        <taxon>Aspergillaceae</taxon>
        <taxon>Aspergillus</taxon>
        <taxon>Aspergillus subgen. Nidulantes</taxon>
    </lineage>
</organism>
<dbReference type="OrthoDB" id="5427350at2759"/>